<feature type="region of interest" description="Disordered" evidence="1">
    <location>
        <begin position="1"/>
        <end position="20"/>
    </location>
</feature>
<protein>
    <submittedName>
        <fullName evidence="2">Uncharacterized protein</fullName>
    </submittedName>
</protein>
<evidence type="ECO:0000313" key="2">
    <source>
        <dbReference type="EMBL" id="RBA14666.1"/>
    </source>
</evidence>
<dbReference type="Proteomes" id="UP000251714">
    <property type="component" value="Unassembled WGS sequence"/>
</dbReference>
<sequence>MSNESTMNSRAYEGRIKNHEEMDKELNEAFRHRFYVRNETTPLTPEGMDALEFSIQERMAKFKVEFESNDEKIHIYAAQR</sequence>
<dbReference type="AlphaFoldDB" id="A0A365N1N3"/>
<gene>
    <name evidence="2" type="ORF">FPRO05_13477</name>
</gene>
<reference evidence="2 3" key="1">
    <citation type="submission" date="2017-12" db="EMBL/GenBank/DDBJ databases">
        <title>Genome sequence of the mycotoxigenic crop pathogen Fusarium proliferatum, strain ITEM 2341 from Date Palm.</title>
        <authorList>
            <person name="Almiman B.F."/>
            <person name="Shittu T.A."/>
            <person name="Muthumeenakshi S."/>
            <person name="Baroncelli R."/>
            <person name="Sreenivasaprasada S."/>
        </authorList>
    </citation>
    <scope>NUCLEOTIDE SEQUENCE [LARGE SCALE GENOMIC DNA]</scope>
    <source>
        <strain evidence="2 3">ITEM 2341</strain>
    </source>
</reference>
<comment type="caution">
    <text evidence="2">The sequence shown here is derived from an EMBL/GenBank/DDBJ whole genome shotgun (WGS) entry which is preliminary data.</text>
</comment>
<accession>A0A365N1N3</accession>
<evidence type="ECO:0000256" key="1">
    <source>
        <dbReference type="SAM" id="MobiDB-lite"/>
    </source>
</evidence>
<evidence type="ECO:0000313" key="3">
    <source>
        <dbReference type="Proteomes" id="UP000251714"/>
    </source>
</evidence>
<organism evidence="2 3">
    <name type="scientific">Gibberella intermedia</name>
    <name type="common">Bulb rot disease fungus</name>
    <name type="synonym">Fusarium proliferatum</name>
    <dbReference type="NCBI Taxonomy" id="948311"/>
    <lineage>
        <taxon>Eukaryota</taxon>
        <taxon>Fungi</taxon>
        <taxon>Dikarya</taxon>
        <taxon>Ascomycota</taxon>
        <taxon>Pezizomycotina</taxon>
        <taxon>Sordariomycetes</taxon>
        <taxon>Hypocreomycetidae</taxon>
        <taxon>Hypocreales</taxon>
        <taxon>Nectriaceae</taxon>
        <taxon>Fusarium</taxon>
        <taxon>Fusarium fujikuroi species complex</taxon>
    </lineage>
</organism>
<name>A0A365N1N3_GIBIN</name>
<dbReference type="EMBL" id="PKMI01000027">
    <property type="protein sequence ID" value="RBA14666.1"/>
    <property type="molecule type" value="Genomic_DNA"/>
</dbReference>
<proteinExistence type="predicted"/>